<name>A0ABY4D5T7_9BACT</name>
<keyword evidence="1" id="KW-0805">Transcription regulation</keyword>
<dbReference type="SUPFAM" id="SSF46689">
    <property type="entry name" value="Homeodomain-like"/>
    <property type="match status" value="1"/>
</dbReference>
<evidence type="ECO:0000256" key="2">
    <source>
        <dbReference type="ARBA" id="ARBA00023125"/>
    </source>
</evidence>
<feature type="chain" id="PRO_5046761005" evidence="4">
    <location>
        <begin position="20"/>
        <end position="297"/>
    </location>
</feature>
<geneLocation type="plasmid" evidence="6 7">
    <name>unnamed2</name>
</geneLocation>
<dbReference type="InterPro" id="IPR018060">
    <property type="entry name" value="HTH_AraC"/>
</dbReference>
<gene>
    <name evidence="6" type="ORF">MTX78_23920</name>
</gene>
<keyword evidence="3" id="KW-0804">Transcription</keyword>
<protein>
    <submittedName>
        <fullName evidence="6">Helix-turn-helix transcriptional regulator</fullName>
    </submittedName>
</protein>
<sequence>MPLPSLSPLVPALPLPVLAAPGLRVLDLGTAAGQQGLAPGFSRRPYYSVTLLHGAYALDFEDGEKPATDHTLLLTSPKMPFGYRATAGEQVGVSCVFPETFLTLKNCGYQPVNFPAYQPGQQWIYALSPAQAAPYSALFAKLAAEERTGGAFSENLLRTYLLELLFTAHRLTPTDTFGRTNSTAEVVACAFVRLLEAQFPIESPHAPLRLKTVRDFAGELALHPNYLNRQVKAVKGRTVSSLLAARLVREAQTLLRLTDWHIAQIAGALGFEEPSHFNLFFKKHVYCSPTDYRKQAG</sequence>
<dbReference type="PANTHER" id="PTHR43280">
    <property type="entry name" value="ARAC-FAMILY TRANSCRIPTIONAL REGULATOR"/>
    <property type="match status" value="1"/>
</dbReference>
<dbReference type="SMART" id="SM00342">
    <property type="entry name" value="HTH_ARAC"/>
    <property type="match status" value="1"/>
</dbReference>
<organism evidence="6 7">
    <name type="scientific">Hymenobacter tibetensis</name>
    <dbReference type="NCBI Taxonomy" id="497967"/>
    <lineage>
        <taxon>Bacteria</taxon>
        <taxon>Pseudomonadati</taxon>
        <taxon>Bacteroidota</taxon>
        <taxon>Cytophagia</taxon>
        <taxon>Cytophagales</taxon>
        <taxon>Hymenobacteraceae</taxon>
        <taxon>Hymenobacter</taxon>
    </lineage>
</organism>
<keyword evidence="6" id="KW-0614">Plasmid</keyword>
<evidence type="ECO:0000256" key="1">
    <source>
        <dbReference type="ARBA" id="ARBA00023015"/>
    </source>
</evidence>
<dbReference type="EMBL" id="CP094671">
    <property type="protein sequence ID" value="UOG77394.1"/>
    <property type="molecule type" value="Genomic_DNA"/>
</dbReference>
<evidence type="ECO:0000313" key="6">
    <source>
        <dbReference type="EMBL" id="UOG77394.1"/>
    </source>
</evidence>
<keyword evidence="2" id="KW-0238">DNA-binding</keyword>
<evidence type="ECO:0000313" key="7">
    <source>
        <dbReference type="Proteomes" id="UP000831113"/>
    </source>
</evidence>
<feature type="domain" description="HTH araC/xylS-type" evidence="5">
    <location>
        <begin position="212"/>
        <end position="295"/>
    </location>
</feature>
<proteinExistence type="predicted"/>
<keyword evidence="7" id="KW-1185">Reference proteome</keyword>
<feature type="signal peptide" evidence="4">
    <location>
        <begin position="1"/>
        <end position="19"/>
    </location>
</feature>
<dbReference type="Pfam" id="PF12833">
    <property type="entry name" value="HTH_18"/>
    <property type="match status" value="1"/>
</dbReference>
<dbReference type="RefSeq" id="WP_243803155.1">
    <property type="nucleotide sequence ID" value="NZ_CP094671.1"/>
</dbReference>
<accession>A0ABY4D5T7</accession>
<dbReference type="Gene3D" id="1.10.10.60">
    <property type="entry name" value="Homeodomain-like"/>
    <property type="match status" value="1"/>
</dbReference>
<evidence type="ECO:0000256" key="3">
    <source>
        <dbReference type="ARBA" id="ARBA00023163"/>
    </source>
</evidence>
<evidence type="ECO:0000259" key="5">
    <source>
        <dbReference type="PROSITE" id="PS01124"/>
    </source>
</evidence>
<dbReference type="PROSITE" id="PS01124">
    <property type="entry name" value="HTH_ARAC_FAMILY_2"/>
    <property type="match status" value="1"/>
</dbReference>
<evidence type="ECO:0000256" key="4">
    <source>
        <dbReference type="SAM" id="SignalP"/>
    </source>
</evidence>
<dbReference type="PANTHER" id="PTHR43280:SF2">
    <property type="entry name" value="HTH-TYPE TRANSCRIPTIONAL REGULATOR EXSA"/>
    <property type="match status" value="1"/>
</dbReference>
<dbReference type="Proteomes" id="UP000831113">
    <property type="component" value="Plasmid unnamed2"/>
</dbReference>
<dbReference type="InterPro" id="IPR009057">
    <property type="entry name" value="Homeodomain-like_sf"/>
</dbReference>
<reference evidence="6 7" key="1">
    <citation type="submission" date="2022-03" db="EMBL/GenBank/DDBJ databases">
        <title>Hymenobactersp. isolated from the air.</title>
        <authorList>
            <person name="Won M."/>
            <person name="Kwon S.-W."/>
        </authorList>
    </citation>
    <scope>NUCLEOTIDE SEQUENCE [LARGE SCALE GENOMIC DNA]</scope>
    <source>
        <strain evidence="6 7">KACC 21982</strain>
        <plasmid evidence="6 7">unnamed2</plasmid>
    </source>
</reference>
<keyword evidence="4" id="KW-0732">Signal</keyword>